<dbReference type="Gene3D" id="3.30.1540.20">
    <property type="entry name" value="MutL, C-terminal domain, dimerisation subdomain"/>
    <property type="match status" value="1"/>
</dbReference>
<comment type="caution">
    <text evidence="6">The sequence shown here is derived from an EMBL/GenBank/DDBJ whole genome shotgun (WGS) entry which is preliminary data.</text>
</comment>
<keyword evidence="2" id="KW-0227">DNA damage</keyword>
<dbReference type="SMART" id="SM00853">
    <property type="entry name" value="MutL_C"/>
    <property type="match status" value="1"/>
</dbReference>
<dbReference type="InterPro" id="IPR037198">
    <property type="entry name" value="MutL_C_sf"/>
</dbReference>
<evidence type="ECO:0000313" key="6">
    <source>
        <dbReference type="EMBL" id="KAJ8037699.1"/>
    </source>
</evidence>
<dbReference type="InterPro" id="IPR014721">
    <property type="entry name" value="Ribsml_uS5_D2-typ_fold_subgr"/>
</dbReference>
<dbReference type="InterPro" id="IPR042121">
    <property type="entry name" value="MutL_C_regsub"/>
</dbReference>
<keyword evidence="6" id="KW-0378">Hydrolase</keyword>
<feature type="region of interest" description="Disordered" evidence="3">
    <location>
        <begin position="539"/>
        <end position="583"/>
    </location>
</feature>
<dbReference type="AlphaFoldDB" id="A0A9Q1C413"/>
<dbReference type="GO" id="GO:0030983">
    <property type="term" value="F:mismatched DNA binding"/>
    <property type="evidence" value="ECO:0007669"/>
    <property type="project" value="InterPro"/>
</dbReference>
<dbReference type="InterPro" id="IPR020568">
    <property type="entry name" value="Ribosomal_Su5_D2-typ_SF"/>
</dbReference>
<dbReference type="FunFam" id="3.30.1370.100:FF:000001">
    <property type="entry name" value="Mismatch repair endonuclease pms1, putative"/>
    <property type="match status" value="1"/>
</dbReference>
<dbReference type="Pfam" id="PF01119">
    <property type="entry name" value="DNA_mis_repair"/>
    <property type="match status" value="1"/>
</dbReference>
<feature type="compositionally biased region" description="Polar residues" evidence="3">
    <location>
        <begin position="559"/>
        <end position="582"/>
    </location>
</feature>
<sequence length="882" mass="98543">MAGTVRAIDRKSVHQICSGQVVLNLATAVKELVENSLDAGANNIEIRLREYGSECLDVIDNGSGVEASNFQALTLKHHTSKLQDFSDLANVDTFGFRGEALSSLCALSDLSILTCHKSAKVGTRLEYDHDGKLIKQSPCPRQTGTTVTLQNLFSTLPVRHKEFLRNLKKEFTKMVNVLQAYCIISQGVKLSCTNQVGKGSKSVVVATNGNTNLRENISSVFGSKQLQKLLEVKQVEPSPEVCEEYNIKPDTHPDLFRISGYVSQPDHGQGRSSTDRQYFFINRRPCDFPKVAKLVNEVYHTYNRHQYPMCVLDVSLSKDAVDVNLTPDKRKILVQEEKLLLAVIKTSLTAMFAPRSSTYQMNQTVLSPLTSSSTPSFKPSLTKFSSLPEVGNSSSKSDISTTLASLKRSFTNPNASKSVDSEEPNNQSKRKQPSLDRFICKPLNSSEGDNCKEPSHVDDIKTDERENISEQIYNNKNVKIELIEMENSENNDEPSCNKTPNRTNLHTPSDSVTNGWNFREEKLRVKNVENDADLKEVCEDPSGIFETKNDKESGYGSHDSLQTESSQENVSTDHSGSPTTESLVPASADYQCNIVTSQVPVQERSSPESSKAKKMKIFTTDDGEDTNSFINARHKVTIPFSVRKLQQAVLNQQEECADVEDKVVKGVNFKAKISPSDNSAAENELSREISKDMFAKMEIIGQFNLGFIIAKLAEDLFIIDQHATDEKYNFETLQKNTVLQGQRLIQPMSLELTAVNESILLDNIEIFRKNGFEFAVDKEAPPTQKVKLTSLPVSKNWTFGKEDVDELVFMLSDSPGVQCRPSRVRQMFASRACRKSVMIGTALSHPDMTKLVKHMEELDQPWNCPHGRPTMRHLFNLNLLPD</sequence>
<dbReference type="InterPro" id="IPR014790">
    <property type="entry name" value="MutL_C"/>
</dbReference>
<keyword evidence="6" id="KW-0255">Endonuclease</keyword>
<dbReference type="GO" id="GO:0032389">
    <property type="term" value="C:MutLalpha complex"/>
    <property type="evidence" value="ECO:0007669"/>
    <property type="project" value="TreeGrafter"/>
</dbReference>
<dbReference type="CDD" id="cd03484">
    <property type="entry name" value="MutL_Trans_hPMS_2_like"/>
    <property type="match status" value="1"/>
</dbReference>
<dbReference type="OrthoDB" id="10254304at2759"/>
<dbReference type="FunFam" id="3.30.230.10:FF:000032">
    <property type="entry name" value="mismatch repair endonuclease PMS2 isoform X2"/>
    <property type="match status" value="1"/>
</dbReference>
<proteinExistence type="inferred from homology"/>
<dbReference type="InterPro" id="IPR038973">
    <property type="entry name" value="MutL/Mlh/Pms-like"/>
</dbReference>
<feature type="domain" description="DNA mismatch repair protein S5" evidence="5">
    <location>
        <begin position="217"/>
        <end position="353"/>
    </location>
</feature>
<protein>
    <submittedName>
        <fullName evidence="6">Mismatch repair endonuclease PMS2</fullName>
    </submittedName>
</protein>
<dbReference type="GO" id="GO:0016887">
    <property type="term" value="F:ATP hydrolysis activity"/>
    <property type="evidence" value="ECO:0007669"/>
    <property type="project" value="InterPro"/>
</dbReference>
<evidence type="ECO:0000256" key="2">
    <source>
        <dbReference type="ARBA" id="ARBA00022763"/>
    </source>
</evidence>
<dbReference type="SUPFAM" id="SSF55874">
    <property type="entry name" value="ATPase domain of HSP90 chaperone/DNA topoisomerase II/histidine kinase"/>
    <property type="match status" value="1"/>
</dbReference>
<dbReference type="InterPro" id="IPR013507">
    <property type="entry name" value="DNA_mismatch_S5_2-like"/>
</dbReference>
<feature type="compositionally biased region" description="Polar residues" evidence="3">
    <location>
        <begin position="408"/>
        <end position="418"/>
    </location>
</feature>
<evidence type="ECO:0000313" key="7">
    <source>
        <dbReference type="Proteomes" id="UP001152320"/>
    </source>
</evidence>
<evidence type="ECO:0000256" key="1">
    <source>
        <dbReference type="ARBA" id="ARBA00006082"/>
    </source>
</evidence>
<dbReference type="Gene3D" id="3.30.565.10">
    <property type="entry name" value="Histidine kinase-like ATPase, C-terminal domain"/>
    <property type="match status" value="1"/>
</dbReference>
<dbReference type="Pfam" id="PF13589">
    <property type="entry name" value="HATPase_c_3"/>
    <property type="match status" value="1"/>
</dbReference>
<dbReference type="GO" id="GO:0006298">
    <property type="term" value="P:mismatch repair"/>
    <property type="evidence" value="ECO:0007669"/>
    <property type="project" value="InterPro"/>
</dbReference>
<dbReference type="SUPFAM" id="SSF118116">
    <property type="entry name" value="DNA mismatch repair protein MutL"/>
    <property type="match status" value="1"/>
</dbReference>
<dbReference type="PROSITE" id="PS00058">
    <property type="entry name" value="DNA_MISMATCH_REPAIR_1"/>
    <property type="match status" value="1"/>
</dbReference>
<comment type="similarity">
    <text evidence="1">Belongs to the DNA mismatch repair MutL/HexB family.</text>
</comment>
<dbReference type="GO" id="GO:0004519">
    <property type="term" value="F:endonuclease activity"/>
    <property type="evidence" value="ECO:0007669"/>
    <property type="project" value="UniProtKB-KW"/>
</dbReference>
<dbReference type="SUPFAM" id="SSF54211">
    <property type="entry name" value="Ribosomal protein S5 domain 2-like"/>
    <property type="match status" value="1"/>
</dbReference>
<keyword evidence="6" id="KW-0540">Nuclease</keyword>
<dbReference type="InterPro" id="IPR002099">
    <property type="entry name" value="MutL/Mlh/PMS"/>
</dbReference>
<dbReference type="Proteomes" id="UP001152320">
    <property type="component" value="Chromosome 8"/>
</dbReference>
<feature type="region of interest" description="Disordered" evidence="3">
    <location>
        <begin position="408"/>
        <end position="437"/>
    </location>
</feature>
<dbReference type="EMBL" id="JAIZAY010000008">
    <property type="protein sequence ID" value="KAJ8037699.1"/>
    <property type="molecule type" value="Genomic_DNA"/>
</dbReference>
<dbReference type="CDD" id="cd16926">
    <property type="entry name" value="HATPase_MutL-MLH-PMS-like"/>
    <property type="match status" value="1"/>
</dbReference>
<evidence type="ECO:0000259" key="5">
    <source>
        <dbReference type="SMART" id="SM01340"/>
    </source>
</evidence>
<dbReference type="GO" id="GO:0005524">
    <property type="term" value="F:ATP binding"/>
    <property type="evidence" value="ECO:0007669"/>
    <property type="project" value="InterPro"/>
</dbReference>
<feature type="domain" description="MutL C-terminal dimerisation" evidence="4">
    <location>
        <begin position="699"/>
        <end position="843"/>
    </location>
</feature>
<dbReference type="FunFam" id="3.30.565.10:FF:000014">
    <property type="entry name" value="Mismatch repair endonuclease pms1, putative"/>
    <property type="match status" value="1"/>
</dbReference>
<accession>A0A9Q1C413</accession>
<dbReference type="Gene3D" id="3.30.230.10">
    <property type="match status" value="1"/>
</dbReference>
<reference evidence="6" key="1">
    <citation type="submission" date="2021-10" db="EMBL/GenBank/DDBJ databases">
        <title>Tropical sea cucumber genome reveals ecological adaptation and Cuvierian tubules defense mechanism.</title>
        <authorList>
            <person name="Chen T."/>
        </authorList>
    </citation>
    <scope>NUCLEOTIDE SEQUENCE</scope>
    <source>
        <strain evidence="6">Nanhai2018</strain>
        <tissue evidence="6">Muscle</tissue>
    </source>
</reference>
<evidence type="ECO:0000259" key="4">
    <source>
        <dbReference type="SMART" id="SM00853"/>
    </source>
</evidence>
<evidence type="ECO:0000256" key="3">
    <source>
        <dbReference type="SAM" id="MobiDB-lite"/>
    </source>
</evidence>
<organism evidence="6 7">
    <name type="scientific">Holothuria leucospilota</name>
    <name type="common">Black long sea cucumber</name>
    <name type="synonym">Mertensiothuria leucospilota</name>
    <dbReference type="NCBI Taxonomy" id="206669"/>
    <lineage>
        <taxon>Eukaryota</taxon>
        <taxon>Metazoa</taxon>
        <taxon>Echinodermata</taxon>
        <taxon>Eleutherozoa</taxon>
        <taxon>Echinozoa</taxon>
        <taxon>Holothuroidea</taxon>
        <taxon>Aspidochirotacea</taxon>
        <taxon>Aspidochirotida</taxon>
        <taxon>Holothuriidae</taxon>
        <taxon>Holothuria</taxon>
    </lineage>
</organism>
<dbReference type="PANTHER" id="PTHR10073:SF52">
    <property type="entry name" value="MISMATCH REPAIR ENDONUCLEASE PMS2"/>
    <property type="match status" value="1"/>
</dbReference>
<dbReference type="Pfam" id="PF08676">
    <property type="entry name" value="MutL_C"/>
    <property type="match status" value="1"/>
</dbReference>
<gene>
    <name evidence="6" type="ORF">HOLleu_18589</name>
</gene>
<dbReference type="InterPro" id="IPR036890">
    <property type="entry name" value="HATPase_C_sf"/>
</dbReference>
<dbReference type="InterPro" id="IPR014762">
    <property type="entry name" value="DNA_mismatch_repair_CS"/>
</dbReference>
<keyword evidence="7" id="KW-1185">Reference proteome</keyword>
<dbReference type="GO" id="GO:0140664">
    <property type="term" value="F:ATP-dependent DNA damage sensor activity"/>
    <property type="evidence" value="ECO:0007669"/>
    <property type="project" value="InterPro"/>
</dbReference>
<dbReference type="Gene3D" id="3.30.1370.100">
    <property type="entry name" value="MutL, C-terminal domain, regulatory subdomain"/>
    <property type="match status" value="1"/>
</dbReference>
<feature type="compositionally biased region" description="Polar residues" evidence="3">
    <location>
        <begin position="493"/>
        <end position="514"/>
    </location>
</feature>
<dbReference type="SMART" id="SM01340">
    <property type="entry name" value="DNA_mis_repair"/>
    <property type="match status" value="1"/>
</dbReference>
<dbReference type="InterPro" id="IPR042120">
    <property type="entry name" value="MutL_C_dimsub"/>
</dbReference>
<feature type="region of interest" description="Disordered" evidence="3">
    <location>
        <begin position="488"/>
        <end position="514"/>
    </location>
</feature>
<dbReference type="PANTHER" id="PTHR10073">
    <property type="entry name" value="DNA MISMATCH REPAIR PROTEIN MLH, PMS, MUTL"/>
    <property type="match status" value="1"/>
</dbReference>
<name>A0A9Q1C413_HOLLE</name>
<dbReference type="NCBIfam" id="TIGR00585">
    <property type="entry name" value="mutl"/>
    <property type="match status" value="1"/>
</dbReference>